<accession>A0A1I5MLV7</accession>
<organism evidence="1 2">
    <name type="scientific">Qipengyuania nanhaisediminis</name>
    <dbReference type="NCBI Taxonomy" id="604088"/>
    <lineage>
        <taxon>Bacteria</taxon>
        <taxon>Pseudomonadati</taxon>
        <taxon>Pseudomonadota</taxon>
        <taxon>Alphaproteobacteria</taxon>
        <taxon>Sphingomonadales</taxon>
        <taxon>Erythrobacteraceae</taxon>
        <taxon>Qipengyuania</taxon>
    </lineage>
</organism>
<protein>
    <submittedName>
        <fullName evidence="1">Uncharacterized protein</fullName>
    </submittedName>
</protein>
<dbReference type="OrthoDB" id="7390251at2"/>
<sequence length="318" mass="34132">MAKDFAGAKYGGEADLRAALSRGDQTLSRIEPILGHLLSTPDHSLFSDEILARLRGMLNDLAWQILRVQAQATGQSGSEAFAERHGEALAMRLQENSALLSHCHAHAVEWQLTERLEAQFGVDPVLSPLLQDLIASEDTGTASTAMSALAAQARFVQAQRRMELPVSELPGDLFHSVLLTWRAYNGDRASDALTRAEAKLRSDFDEASGRLALMARLATGVERGNENALLPEKAGVALFLTILAAKSGQDRGMVVLATNARQVTRLAVSLRSAGLAATQIDEVLLQLHPQAAPVAGLANLSPNEARSMLGDTRPDFGQ</sequence>
<reference evidence="2" key="1">
    <citation type="submission" date="2016-10" db="EMBL/GenBank/DDBJ databases">
        <authorList>
            <person name="Varghese N."/>
            <person name="Submissions S."/>
        </authorList>
    </citation>
    <scope>NUCLEOTIDE SEQUENCE [LARGE SCALE GENOMIC DNA]</scope>
    <source>
        <strain evidence="2">CGMCC 1.7715</strain>
    </source>
</reference>
<keyword evidence="2" id="KW-1185">Reference proteome</keyword>
<gene>
    <name evidence="1" type="ORF">SAMN04488060_1443</name>
</gene>
<dbReference type="STRING" id="604088.SAMN04488060_1443"/>
<dbReference type="EMBL" id="FOWZ01000002">
    <property type="protein sequence ID" value="SFP10513.1"/>
    <property type="molecule type" value="Genomic_DNA"/>
</dbReference>
<proteinExistence type="predicted"/>
<dbReference type="Proteomes" id="UP000199331">
    <property type="component" value="Unassembled WGS sequence"/>
</dbReference>
<evidence type="ECO:0000313" key="2">
    <source>
        <dbReference type="Proteomes" id="UP000199331"/>
    </source>
</evidence>
<evidence type="ECO:0000313" key="1">
    <source>
        <dbReference type="EMBL" id="SFP10513.1"/>
    </source>
</evidence>
<dbReference type="AlphaFoldDB" id="A0A1I5MLV7"/>
<dbReference type="RefSeq" id="WP_143089595.1">
    <property type="nucleotide sequence ID" value="NZ_FOWZ01000002.1"/>
</dbReference>
<name>A0A1I5MLV7_9SPHN</name>